<dbReference type="Gene3D" id="3.40.50.300">
    <property type="entry name" value="P-loop containing nucleotide triphosphate hydrolases"/>
    <property type="match status" value="1"/>
</dbReference>
<dbReference type="InterPro" id="IPR000623">
    <property type="entry name" value="Shikimate_kinase/TSH1"/>
</dbReference>
<keyword evidence="7" id="KW-0460">Magnesium</keyword>
<dbReference type="InterPro" id="IPR031322">
    <property type="entry name" value="Shikimate/glucono_kinase"/>
</dbReference>
<dbReference type="AlphaFoldDB" id="A0A3M7LBW0"/>
<dbReference type="HAMAP" id="MF_00109">
    <property type="entry name" value="Shikimate_kinase"/>
    <property type="match status" value="1"/>
</dbReference>
<dbReference type="InterPro" id="IPR027417">
    <property type="entry name" value="P-loop_NTPase"/>
</dbReference>
<keyword evidence="1 7" id="KW-0028">Amino-acid biosynthesis</keyword>
<comment type="function">
    <text evidence="7">Catalyzes the specific phosphorylation of the 3-hydroxyl group of shikimic acid using ATP as a cosubstrate.</text>
</comment>
<comment type="pathway">
    <text evidence="7">Metabolic intermediate biosynthesis; chorismate biosynthesis; chorismate from D-erythrose 4-phosphate and phosphoenolpyruvate: step 5/7.</text>
</comment>
<protein>
    <recommendedName>
        <fullName evidence="7">Shikimate kinase</fullName>
        <shortName evidence="7">SK</shortName>
        <ecNumber evidence="7">2.7.1.71</ecNumber>
    </recommendedName>
</protein>
<dbReference type="GO" id="GO:0009423">
    <property type="term" value="P:chorismate biosynthetic process"/>
    <property type="evidence" value="ECO:0007669"/>
    <property type="project" value="UniProtKB-UniRule"/>
</dbReference>
<keyword evidence="3 7" id="KW-0547">Nucleotide-binding</keyword>
<keyword evidence="9" id="KW-1185">Reference proteome</keyword>
<evidence type="ECO:0000313" key="8">
    <source>
        <dbReference type="EMBL" id="RMZ59012.1"/>
    </source>
</evidence>
<comment type="cofactor">
    <cofactor evidence="7">
        <name>Mg(2+)</name>
        <dbReference type="ChEBI" id="CHEBI:18420"/>
    </cofactor>
    <text evidence="7">Binds 1 Mg(2+) ion per subunit.</text>
</comment>
<evidence type="ECO:0000256" key="5">
    <source>
        <dbReference type="ARBA" id="ARBA00022840"/>
    </source>
</evidence>
<feature type="binding site" evidence="7">
    <location>
        <position position="140"/>
    </location>
    <ligand>
        <name>substrate</name>
    </ligand>
</feature>
<dbReference type="CDD" id="cd00464">
    <property type="entry name" value="SK"/>
    <property type="match status" value="1"/>
</dbReference>
<evidence type="ECO:0000256" key="7">
    <source>
        <dbReference type="HAMAP-Rule" id="MF_00109"/>
    </source>
</evidence>
<comment type="similarity">
    <text evidence="7">Belongs to the shikimate kinase family.</text>
</comment>
<gene>
    <name evidence="7" type="primary">aroK</name>
    <name evidence="8" type="ORF">D1632_15740</name>
</gene>
<dbReference type="Pfam" id="PF01202">
    <property type="entry name" value="SKI"/>
    <property type="match status" value="1"/>
</dbReference>
<feature type="binding site" evidence="7">
    <location>
        <position position="118"/>
    </location>
    <ligand>
        <name>ATP</name>
        <dbReference type="ChEBI" id="CHEBI:30616"/>
    </ligand>
</feature>
<evidence type="ECO:0000256" key="2">
    <source>
        <dbReference type="ARBA" id="ARBA00022679"/>
    </source>
</evidence>
<evidence type="ECO:0000256" key="6">
    <source>
        <dbReference type="ARBA" id="ARBA00023141"/>
    </source>
</evidence>
<dbReference type="UniPathway" id="UPA00053">
    <property type="reaction ID" value="UER00088"/>
</dbReference>
<dbReference type="SUPFAM" id="SSF52540">
    <property type="entry name" value="P-loop containing nucleoside triphosphate hydrolases"/>
    <property type="match status" value="1"/>
</dbReference>
<comment type="subcellular location">
    <subcellularLocation>
        <location evidence="7">Cytoplasm</location>
    </subcellularLocation>
</comment>
<dbReference type="GO" id="GO:0009073">
    <property type="term" value="P:aromatic amino acid family biosynthetic process"/>
    <property type="evidence" value="ECO:0007669"/>
    <property type="project" value="UniProtKB-KW"/>
</dbReference>
<dbReference type="PANTHER" id="PTHR21087">
    <property type="entry name" value="SHIKIMATE KINASE"/>
    <property type="match status" value="1"/>
</dbReference>
<evidence type="ECO:0000256" key="4">
    <source>
        <dbReference type="ARBA" id="ARBA00022777"/>
    </source>
</evidence>
<comment type="catalytic activity">
    <reaction evidence="7">
        <text>shikimate + ATP = 3-phosphoshikimate + ADP + H(+)</text>
        <dbReference type="Rhea" id="RHEA:13121"/>
        <dbReference type="ChEBI" id="CHEBI:15378"/>
        <dbReference type="ChEBI" id="CHEBI:30616"/>
        <dbReference type="ChEBI" id="CHEBI:36208"/>
        <dbReference type="ChEBI" id="CHEBI:145989"/>
        <dbReference type="ChEBI" id="CHEBI:456216"/>
        <dbReference type="EC" id="2.7.1.71"/>
    </reaction>
</comment>
<comment type="subunit">
    <text evidence="7">Monomer.</text>
</comment>
<keyword evidence="4 7" id="KW-0418">Kinase</keyword>
<keyword evidence="2 7" id="KW-0808">Transferase</keyword>
<proteinExistence type="inferred from homology"/>
<dbReference type="GO" id="GO:0005524">
    <property type="term" value="F:ATP binding"/>
    <property type="evidence" value="ECO:0007669"/>
    <property type="project" value="UniProtKB-UniRule"/>
</dbReference>
<feature type="binding site" evidence="7">
    <location>
        <position position="32"/>
    </location>
    <ligand>
        <name>substrate</name>
    </ligand>
</feature>
<dbReference type="GO" id="GO:0008652">
    <property type="term" value="P:amino acid biosynthetic process"/>
    <property type="evidence" value="ECO:0007669"/>
    <property type="project" value="UniProtKB-KW"/>
</dbReference>
<dbReference type="GO" id="GO:0004765">
    <property type="term" value="F:shikimate kinase activity"/>
    <property type="evidence" value="ECO:0007669"/>
    <property type="project" value="UniProtKB-UniRule"/>
</dbReference>
<feature type="binding site" evidence="7">
    <location>
        <position position="79"/>
    </location>
    <ligand>
        <name>substrate</name>
    </ligand>
</feature>
<keyword evidence="5 7" id="KW-0067">ATP-binding</keyword>
<feature type="binding site" evidence="7">
    <location>
        <position position="14"/>
    </location>
    <ligand>
        <name>Mg(2+)</name>
        <dbReference type="ChEBI" id="CHEBI:18420"/>
    </ligand>
</feature>
<dbReference type="GO" id="GO:0005829">
    <property type="term" value="C:cytosol"/>
    <property type="evidence" value="ECO:0007669"/>
    <property type="project" value="TreeGrafter"/>
</dbReference>
<keyword evidence="6 7" id="KW-0057">Aromatic amino acid biosynthesis</keyword>
<comment type="caution">
    <text evidence="8">The sequence shown here is derived from an EMBL/GenBank/DDBJ whole genome shotgun (WGS) entry which is preliminary data.</text>
</comment>
<dbReference type="EMBL" id="QWIV01000014">
    <property type="protein sequence ID" value="RMZ59012.1"/>
    <property type="molecule type" value="Genomic_DNA"/>
</dbReference>
<dbReference type="PANTHER" id="PTHR21087:SF16">
    <property type="entry name" value="SHIKIMATE KINASE 1, CHLOROPLASTIC"/>
    <property type="match status" value="1"/>
</dbReference>
<keyword evidence="7" id="KW-0479">Metal-binding</keyword>
<reference evidence="8 9" key="1">
    <citation type="submission" date="2018-08" db="EMBL/GenBank/DDBJ databases">
        <title>Chryseobacterium nematophagum: a novel matrix digesting pathogen of nematodes.</title>
        <authorList>
            <person name="Page A."/>
            <person name="Roberts M."/>
            <person name="Felix M.-A."/>
            <person name="Weir W."/>
        </authorList>
    </citation>
    <scope>NUCLEOTIDE SEQUENCE [LARGE SCALE GENOMIC DNA]</scope>
    <source>
        <strain evidence="8 9">JUb275</strain>
    </source>
</reference>
<dbReference type="RefSeq" id="WP_122548159.1">
    <property type="nucleotide sequence ID" value="NZ_QWIV01000014.1"/>
</dbReference>
<evidence type="ECO:0000313" key="9">
    <source>
        <dbReference type="Proteomes" id="UP000267524"/>
    </source>
</evidence>
<accession>A0A3M7LBW0</accession>
<sequence>MIISLVGYMGSGKSHISKILSEKINFKLIDLDKEISRRDELTIPEIFEKKGEIYFRKLEREILEEILSTQENIILSLGGGTPVYYNNMEIINQKSVSIFLKASIPTLVERLSKQKEKRPIIAHISDESLPEFIAKHLFERNQYYNLSRLSINTDARDPEDIVNEIVEKL</sequence>
<name>A0A3M7LBW0_9FLAO</name>
<feature type="binding site" evidence="7">
    <location>
        <begin position="10"/>
        <end position="15"/>
    </location>
    <ligand>
        <name>ATP</name>
        <dbReference type="ChEBI" id="CHEBI:30616"/>
    </ligand>
</feature>
<evidence type="ECO:0000256" key="1">
    <source>
        <dbReference type="ARBA" id="ARBA00022605"/>
    </source>
</evidence>
<dbReference type="EC" id="2.7.1.71" evidence="7"/>
<feature type="binding site" evidence="7">
    <location>
        <position position="156"/>
    </location>
    <ligand>
        <name>ATP</name>
        <dbReference type="ChEBI" id="CHEBI:30616"/>
    </ligand>
</feature>
<dbReference type="Proteomes" id="UP000267524">
    <property type="component" value="Unassembled WGS sequence"/>
</dbReference>
<organism evidence="8 9">
    <name type="scientific">Chryseobacterium nematophagum</name>
    <dbReference type="NCBI Taxonomy" id="2305228"/>
    <lineage>
        <taxon>Bacteria</taxon>
        <taxon>Pseudomonadati</taxon>
        <taxon>Bacteroidota</taxon>
        <taxon>Flavobacteriia</taxon>
        <taxon>Flavobacteriales</taxon>
        <taxon>Weeksellaceae</taxon>
        <taxon>Chryseobacterium group</taxon>
        <taxon>Chryseobacterium</taxon>
    </lineage>
</organism>
<dbReference type="PRINTS" id="PR01100">
    <property type="entry name" value="SHIKIMTKNASE"/>
</dbReference>
<dbReference type="GO" id="GO:0000287">
    <property type="term" value="F:magnesium ion binding"/>
    <property type="evidence" value="ECO:0007669"/>
    <property type="project" value="UniProtKB-UniRule"/>
</dbReference>
<feature type="binding site" evidence="7">
    <location>
        <position position="56"/>
    </location>
    <ligand>
        <name>substrate</name>
    </ligand>
</feature>
<evidence type="ECO:0000256" key="3">
    <source>
        <dbReference type="ARBA" id="ARBA00022741"/>
    </source>
</evidence>
<keyword evidence="7" id="KW-0963">Cytoplasm</keyword>